<proteinExistence type="predicted"/>
<accession>A0AAV0DDW8</accession>
<comment type="caution">
    <text evidence="1">The sequence shown here is derived from an EMBL/GenBank/DDBJ whole genome shotgun (WGS) entry which is preliminary data.</text>
</comment>
<keyword evidence="2" id="KW-1185">Reference proteome</keyword>
<sequence>MAWNSIGWSWSASPAQSFLEQIRAEFEARKEEDLCRLVWGCWGLWCERNNRTWNGVISDPNQILVKTRMYISIRHAAEHQYPRSPKQQAWSICLKRFASKTFPIPG</sequence>
<gene>
    <name evidence="1" type="ORF">CEPIT_LOCUS14763</name>
</gene>
<reference evidence="1" key="1">
    <citation type="submission" date="2022-07" db="EMBL/GenBank/DDBJ databases">
        <authorList>
            <person name="Macas J."/>
            <person name="Novak P."/>
            <person name="Neumann P."/>
        </authorList>
    </citation>
    <scope>NUCLEOTIDE SEQUENCE</scope>
</reference>
<dbReference type="AlphaFoldDB" id="A0AAV0DDW8"/>
<name>A0AAV0DDW8_9ASTE</name>
<dbReference type="EMBL" id="CAMAPF010000104">
    <property type="protein sequence ID" value="CAH9099100.1"/>
    <property type="molecule type" value="Genomic_DNA"/>
</dbReference>
<protein>
    <submittedName>
        <fullName evidence="1">Uncharacterized protein</fullName>
    </submittedName>
</protein>
<evidence type="ECO:0000313" key="1">
    <source>
        <dbReference type="EMBL" id="CAH9099100.1"/>
    </source>
</evidence>
<dbReference type="Proteomes" id="UP001152523">
    <property type="component" value="Unassembled WGS sequence"/>
</dbReference>
<organism evidence="1 2">
    <name type="scientific">Cuscuta epithymum</name>
    <dbReference type="NCBI Taxonomy" id="186058"/>
    <lineage>
        <taxon>Eukaryota</taxon>
        <taxon>Viridiplantae</taxon>
        <taxon>Streptophyta</taxon>
        <taxon>Embryophyta</taxon>
        <taxon>Tracheophyta</taxon>
        <taxon>Spermatophyta</taxon>
        <taxon>Magnoliopsida</taxon>
        <taxon>eudicotyledons</taxon>
        <taxon>Gunneridae</taxon>
        <taxon>Pentapetalae</taxon>
        <taxon>asterids</taxon>
        <taxon>lamiids</taxon>
        <taxon>Solanales</taxon>
        <taxon>Convolvulaceae</taxon>
        <taxon>Cuscuteae</taxon>
        <taxon>Cuscuta</taxon>
        <taxon>Cuscuta subgen. Cuscuta</taxon>
    </lineage>
</organism>
<evidence type="ECO:0000313" key="2">
    <source>
        <dbReference type="Proteomes" id="UP001152523"/>
    </source>
</evidence>